<dbReference type="AlphaFoldDB" id="M1BBY1"/>
<organism evidence="1 2">
    <name type="scientific">Solanum tuberosum</name>
    <name type="common">Potato</name>
    <dbReference type="NCBI Taxonomy" id="4113"/>
    <lineage>
        <taxon>Eukaryota</taxon>
        <taxon>Viridiplantae</taxon>
        <taxon>Streptophyta</taxon>
        <taxon>Embryophyta</taxon>
        <taxon>Tracheophyta</taxon>
        <taxon>Spermatophyta</taxon>
        <taxon>Magnoliopsida</taxon>
        <taxon>eudicotyledons</taxon>
        <taxon>Gunneridae</taxon>
        <taxon>Pentapetalae</taxon>
        <taxon>asterids</taxon>
        <taxon>lamiids</taxon>
        <taxon>Solanales</taxon>
        <taxon>Solanaceae</taxon>
        <taxon>Solanoideae</taxon>
        <taxon>Solaneae</taxon>
        <taxon>Solanum</taxon>
    </lineage>
</organism>
<sequence length="80" mass="8952">MEAKSLCPKSVAKNKHNQVRANNITLIRKTIQHGTAICVEAMSIINHEQKRPHAFSRTHDVISKNTTASLIAEYLPSNNM</sequence>
<reference evidence="1" key="2">
    <citation type="submission" date="2015-06" db="UniProtKB">
        <authorList>
            <consortium name="EnsemblPlants"/>
        </authorList>
    </citation>
    <scope>IDENTIFICATION</scope>
    <source>
        <strain evidence="1">DM1-3 516 R44</strain>
    </source>
</reference>
<protein>
    <submittedName>
        <fullName evidence="1">Uncharacterized protein</fullName>
    </submittedName>
</protein>
<proteinExistence type="predicted"/>
<dbReference type="Proteomes" id="UP000011115">
    <property type="component" value="Unassembled WGS sequence"/>
</dbReference>
<keyword evidence="2" id="KW-1185">Reference proteome</keyword>
<dbReference type="HOGENOM" id="CLU_2594432_0_0_1"/>
<reference evidence="2" key="1">
    <citation type="journal article" date="2011" name="Nature">
        <title>Genome sequence and analysis of the tuber crop potato.</title>
        <authorList>
            <consortium name="The Potato Genome Sequencing Consortium"/>
        </authorList>
    </citation>
    <scope>NUCLEOTIDE SEQUENCE [LARGE SCALE GENOMIC DNA]</scope>
    <source>
        <strain evidence="2">cv. DM1-3 516 R44</strain>
    </source>
</reference>
<dbReference type="Gramene" id="PGSC0003DMT400041763">
    <property type="protein sequence ID" value="PGSC0003DMT400041763"/>
    <property type="gene ID" value="PGSC0003DMG401016199"/>
</dbReference>
<dbReference type="EnsemblPlants" id="PGSC0003DMT400041763">
    <property type="protein sequence ID" value="PGSC0003DMT400041763"/>
    <property type="gene ID" value="PGSC0003DMG401016199"/>
</dbReference>
<evidence type="ECO:0000313" key="1">
    <source>
        <dbReference type="EnsemblPlants" id="PGSC0003DMT400041763"/>
    </source>
</evidence>
<evidence type="ECO:0000313" key="2">
    <source>
        <dbReference type="Proteomes" id="UP000011115"/>
    </source>
</evidence>
<name>M1BBY1_SOLTU</name>
<accession>M1BBY1</accession>
<dbReference type="PaxDb" id="4113-PGSC0003DMT400041763"/>
<dbReference type="InParanoid" id="M1BBY1"/>